<protein>
    <submittedName>
        <fullName evidence="1">Uncharacterized protein</fullName>
    </submittedName>
</protein>
<accession>A0A0K2UDC3</accession>
<sequence>CLTSTALLIATLVEYDWLRVLTKSIRLTQQWVRYIKLKVLVIVTS</sequence>
<proteinExistence type="predicted"/>
<reference evidence="1" key="1">
    <citation type="submission" date="2014-05" db="EMBL/GenBank/DDBJ databases">
        <authorList>
            <person name="Chronopoulou M."/>
        </authorList>
    </citation>
    <scope>NUCLEOTIDE SEQUENCE</scope>
    <source>
        <tissue evidence="1">Whole organism</tissue>
    </source>
</reference>
<evidence type="ECO:0000313" key="1">
    <source>
        <dbReference type="EMBL" id="CDW35927.1"/>
    </source>
</evidence>
<dbReference type="AlphaFoldDB" id="A0A0K2UDC3"/>
<name>A0A0K2UDC3_LEPSM</name>
<organism evidence="1">
    <name type="scientific">Lepeophtheirus salmonis</name>
    <name type="common">Salmon louse</name>
    <name type="synonym">Caligus salmonis</name>
    <dbReference type="NCBI Taxonomy" id="72036"/>
    <lineage>
        <taxon>Eukaryota</taxon>
        <taxon>Metazoa</taxon>
        <taxon>Ecdysozoa</taxon>
        <taxon>Arthropoda</taxon>
        <taxon>Crustacea</taxon>
        <taxon>Multicrustacea</taxon>
        <taxon>Hexanauplia</taxon>
        <taxon>Copepoda</taxon>
        <taxon>Siphonostomatoida</taxon>
        <taxon>Caligidae</taxon>
        <taxon>Lepeophtheirus</taxon>
    </lineage>
</organism>
<dbReference type="EMBL" id="HACA01018566">
    <property type="protein sequence ID" value="CDW35927.1"/>
    <property type="molecule type" value="Transcribed_RNA"/>
</dbReference>
<feature type="non-terminal residue" evidence="1">
    <location>
        <position position="1"/>
    </location>
</feature>